<dbReference type="Proteomes" id="UP000007963">
    <property type="component" value="Unassembled WGS sequence"/>
</dbReference>
<dbReference type="eggNOG" id="ENOG502SPY5">
    <property type="taxonomic scope" value="Eukaryota"/>
</dbReference>
<accession>Q0CCI2</accession>
<evidence type="ECO:0008006" key="3">
    <source>
        <dbReference type="Google" id="ProtNLM"/>
    </source>
</evidence>
<evidence type="ECO:0000313" key="1">
    <source>
        <dbReference type="EMBL" id="EAU30734.1"/>
    </source>
</evidence>
<dbReference type="Gene3D" id="1.10.600.10">
    <property type="entry name" value="Farnesyl Diphosphate Synthase"/>
    <property type="match status" value="1"/>
</dbReference>
<dbReference type="InterPro" id="IPR008949">
    <property type="entry name" value="Isoprenoid_synthase_dom_sf"/>
</dbReference>
<proteinExistence type="predicted"/>
<dbReference type="AlphaFoldDB" id="Q0CCI2"/>
<name>Q0CCI2_ASPTN</name>
<reference evidence="2" key="1">
    <citation type="submission" date="2005-09" db="EMBL/GenBank/DDBJ databases">
        <title>Annotation of the Aspergillus terreus NIH2624 genome.</title>
        <authorList>
            <person name="Birren B.W."/>
            <person name="Lander E.S."/>
            <person name="Galagan J.E."/>
            <person name="Nusbaum C."/>
            <person name="Devon K."/>
            <person name="Henn M."/>
            <person name="Ma L.-J."/>
            <person name="Jaffe D.B."/>
            <person name="Butler J."/>
            <person name="Alvarez P."/>
            <person name="Gnerre S."/>
            <person name="Grabherr M."/>
            <person name="Kleber M."/>
            <person name="Mauceli E.W."/>
            <person name="Brockman W."/>
            <person name="Rounsley S."/>
            <person name="Young S.K."/>
            <person name="LaButti K."/>
            <person name="Pushparaj V."/>
            <person name="DeCaprio D."/>
            <person name="Crawford M."/>
            <person name="Koehrsen M."/>
            <person name="Engels R."/>
            <person name="Montgomery P."/>
            <person name="Pearson M."/>
            <person name="Howarth C."/>
            <person name="Larson L."/>
            <person name="Luoma S."/>
            <person name="White J."/>
            <person name="Alvarado L."/>
            <person name="Kodira C.D."/>
            <person name="Zeng Q."/>
            <person name="Oleary S."/>
            <person name="Yandava C."/>
            <person name="Denning D.W."/>
            <person name="Nierman W.C."/>
            <person name="Milne T."/>
            <person name="Madden K."/>
        </authorList>
    </citation>
    <scope>NUCLEOTIDE SEQUENCE [LARGE SCALE GENOMIC DNA]</scope>
    <source>
        <strain evidence="2">NIH 2624 / FGSC A1156</strain>
    </source>
</reference>
<gene>
    <name evidence="1" type="ORF">ATEG_08602</name>
</gene>
<dbReference type="OMA" id="FRQSKHW"/>
<dbReference type="EMBL" id="CH476606">
    <property type="protein sequence ID" value="EAU30734.1"/>
    <property type="molecule type" value="Genomic_DNA"/>
</dbReference>
<dbReference type="OrthoDB" id="3004402at2759"/>
<dbReference type="GeneID" id="4323271"/>
<dbReference type="Pfam" id="PF19086">
    <property type="entry name" value="Terpene_syn_C_2"/>
    <property type="match status" value="1"/>
</dbReference>
<organism evidence="1 2">
    <name type="scientific">Aspergillus terreus (strain NIH 2624 / FGSC A1156)</name>
    <dbReference type="NCBI Taxonomy" id="341663"/>
    <lineage>
        <taxon>Eukaryota</taxon>
        <taxon>Fungi</taxon>
        <taxon>Dikarya</taxon>
        <taxon>Ascomycota</taxon>
        <taxon>Pezizomycotina</taxon>
        <taxon>Eurotiomycetes</taxon>
        <taxon>Eurotiomycetidae</taxon>
        <taxon>Eurotiales</taxon>
        <taxon>Aspergillaceae</taxon>
        <taxon>Aspergillus</taxon>
        <taxon>Aspergillus subgen. Circumdati</taxon>
    </lineage>
</organism>
<dbReference type="HOGENOM" id="CLU_047266_0_1_1"/>
<dbReference type="VEuPathDB" id="FungiDB:ATEG_08602"/>
<dbReference type="SUPFAM" id="SSF48576">
    <property type="entry name" value="Terpenoid synthases"/>
    <property type="match status" value="1"/>
</dbReference>
<protein>
    <recommendedName>
        <fullName evidence="3">Terpene synthase</fullName>
    </recommendedName>
</protein>
<sequence length="369" mass="41449">MAIPVRSAYFPGPRMPAIAPSPAFHFLGTGREEGHHELSDSISIQPTTFRLPWPSSFPAARQCRHWKEAQASCIELIINIRRLQAEKSKVVPDGFMLTTRVDDSPALTPKEQLIVDSAVNAAAYMTPNASPARSRLISQLYMLLWVQDVVDEITDTLVQIVRREIPIPKQGIYATFGLNTEILNDNNGAACILVEEFASFISFTREQNRSEFKGLQDFLDYRGQDIALDFISTGIRFGNGLCLTAEEIHPLKEIINKANDHMIFVNDFYSYEKEKHAMVEENACILNAVHYLDTVLSSGSSLAKEITMLLILDWEARMEDSLRRLETEAGLTRPQLRYAHAMVEAAAGNLLFSVTSVRYARGHEMKEGN</sequence>
<evidence type="ECO:0000313" key="2">
    <source>
        <dbReference type="Proteomes" id="UP000007963"/>
    </source>
</evidence>
<dbReference type="RefSeq" id="XP_001217188.1">
    <property type="nucleotide sequence ID" value="XM_001217187.1"/>
</dbReference>